<comment type="caution">
    <text evidence="1">The sequence shown here is derived from an EMBL/GenBank/DDBJ whole genome shotgun (WGS) entry which is preliminary data.</text>
</comment>
<feature type="non-terminal residue" evidence="1">
    <location>
        <position position="89"/>
    </location>
</feature>
<evidence type="ECO:0000313" key="1">
    <source>
        <dbReference type="EMBL" id="MCI54174.1"/>
    </source>
</evidence>
<reference evidence="1 2" key="1">
    <citation type="journal article" date="2018" name="Front. Plant Sci.">
        <title>Red Clover (Trifolium pratense) and Zigzag Clover (T. medium) - A Picture of Genomic Similarities and Differences.</title>
        <authorList>
            <person name="Dluhosova J."/>
            <person name="Istvanek J."/>
            <person name="Nedelnik J."/>
            <person name="Repkova J."/>
        </authorList>
    </citation>
    <scope>NUCLEOTIDE SEQUENCE [LARGE SCALE GENOMIC DNA]</scope>
    <source>
        <strain evidence="2">cv. 10/8</strain>
        <tissue evidence="1">Leaf</tissue>
    </source>
</reference>
<proteinExistence type="predicted"/>
<name>A0A392T113_9FABA</name>
<sequence length="89" mass="10225">MDSLFESEFVTNEDESVRLDEEGVEMTRLVSRFPLCWTKEHFDQPTEYYLTKEGNMSSEELAGLEKLQAYVNGFIPARCVDRGGNPILD</sequence>
<dbReference type="Proteomes" id="UP000265520">
    <property type="component" value="Unassembled WGS sequence"/>
</dbReference>
<protein>
    <submittedName>
        <fullName evidence="1">Uncharacterized protein</fullName>
    </submittedName>
</protein>
<evidence type="ECO:0000313" key="2">
    <source>
        <dbReference type="Proteomes" id="UP000265520"/>
    </source>
</evidence>
<organism evidence="1 2">
    <name type="scientific">Trifolium medium</name>
    <dbReference type="NCBI Taxonomy" id="97028"/>
    <lineage>
        <taxon>Eukaryota</taxon>
        <taxon>Viridiplantae</taxon>
        <taxon>Streptophyta</taxon>
        <taxon>Embryophyta</taxon>
        <taxon>Tracheophyta</taxon>
        <taxon>Spermatophyta</taxon>
        <taxon>Magnoliopsida</taxon>
        <taxon>eudicotyledons</taxon>
        <taxon>Gunneridae</taxon>
        <taxon>Pentapetalae</taxon>
        <taxon>rosids</taxon>
        <taxon>fabids</taxon>
        <taxon>Fabales</taxon>
        <taxon>Fabaceae</taxon>
        <taxon>Papilionoideae</taxon>
        <taxon>50 kb inversion clade</taxon>
        <taxon>NPAAA clade</taxon>
        <taxon>Hologalegina</taxon>
        <taxon>IRL clade</taxon>
        <taxon>Trifolieae</taxon>
        <taxon>Trifolium</taxon>
    </lineage>
</organism>
<dbReference type="EMBL" id="LXQA010475299">
    <property type="protein sequence ID" value="MCI54174.1"/>
    <property type="molecule type" value="Genomic_DNA"/>
</dbReference>
<accession>A0A392T113</accession>
<dbReference type="AlphaFoldDB" id="A0A392T113"/>
<keyword evidence="2" id="KW-1185">Reference proteome</keyword>